<dbReference type="Gene3D" id="3.40.50.150">
    <property type="entry name" value="Vaccinia Virus protein VP39"/>
    <property type="match status" value="1"/>
</dbReference>
<dbReference type="InterPro" id="IPR023267">
    <property type="entry name" value="RCMT"/>
</dbReference>
<comment type="caution">
    <text evidence="8">The sequence shown here is derived from an EMBL/GenBank/DDBJ whole genome shotgun (WGS) entry which is preliminary data.</text>
</comment>
<feature type="domain" description="SAM-dependent MTase RsmB/NOP-type" evidence="7">
    <location>
        <begin position="148"/>
        <end position="425"/>
    </location>
</feature>
<organism evidence="8 9">
    <name type="scientific">Albidovulum salinarum</name>
    <dbReference type="NCBI Taxonomy" id="2984153"/>
    <lineage>
        <taxon>Bacteria</taxon>
        <taxon>Pseudomonadati</taxon>
        <taxon>Pseudomonadota</taxon>
        <taxon>Alphaproteobacteria</taxon>
        <taxon>Rhodobacterales</taxon>
        <taxon>Paracoccaceae</taxon>
        <taxon>Albidovulum</taxon>
    </lineage>
</organism>
<dbReference type="InterPro" id="IPR035926">
    <property type="entry name" value="NusB-like_sf"/>
</dbReference>
<dbReference type="InterPro" id="IPR006027">
    <property type="entry name" value="NusB_RsmB_TIM44"/>
</dbReference>
<keyword evidence="3 6" id="KW-0808">Transferase</keyword>
<evidence type="ECO:0000256" key="5">
    <source>
        <dbReference type="ARBA" id="ARBA00022884"/>
    </source>
</evidence>
<dbReference type="PROSITE" id="PS01153">
    <property type="entry name" value="NOL1_NOP2_SUN"/>
    <property type="match status" value="1"/>
</dbReference>
<evidence type="ECO:0000256" key="4">
    <source>
        <dbReference type="ARBA" id="ARBA00022691"/>
    </source>
</evidence>
<keyword evidence="9" id="KW-1185">Reference proteome</keyword>
<evidence type="ECO:0000313" key="8">
    <source>
        <dbReference type="EMBL" id="MCU9848526.1"/>
    </source>
</evidence>
<evidence type="ECO:0000313" key="9">
    <source>
        <dbReference type="Proteomes" id="UP001209535"/>
    </source>
</evidence>
<evidence type="ECO:0000256" key="3">
    <source>
        <dbReference type="ARBA" id="ARBA00022679"/>
    </source>
</evidence>
<dbReference type="CDD" id="cd02440">
    <property type="entry name" value="AdoMet_MTases"/>
    <property type="match status" value="1"/>
</dbReference>
<keyword evidence="5 6" id="KW-0694">RNA-binding</keyword>
<dbReference type="RefSeq" id="WP_263335946.1">
    <property type="nucleotide sequence ID" value="NZ_JAOVQO010000009.1"/>
</dbReference>
<accession>A0ABT2X3K8</accession>
<dbReference type="SUPFAM" id="SSF48013">
    <property type="entry name" value="NusB-like"/>
    <property type="match status" value="1"/>
</dbReference>
<dbReference type="Proteomes" id="UP001209535">
    <property type="component" value="Unassembled WGS sequence"/>
</dbReference>
<evidence type="ECO:0000256" key="2">
    <source>
        <dbReference type="ARBA" id="ARBA00022603"/>
    </source>
</evidence>
<dbReference type="InterPro" id="IPR018314">
    <property type="entry name" value="RsmB/NOL1/NOP2-like_CS"/>
</dbReference>
<keyword evidence="4 6" id="KW-0949">S-adenosyl-L-methionine</keyword>
<dbReference type="EMBL" id="JAOVQO010000009">
    <property type="protein sequence ID" value="MCU9848526.1"/>
    <property type="molecule type" value="Genomic_DNA"/>
</dbReference>
<comment type="similarity">
    <text evidence="1 6">Belongs to the class I-like SAM-binding methyltransferase superfamily. RsmB/NOP family.</text>
</comment>
<evidence type="ECO:0000259" key="7">
    <source>
        <dbReference type="PROSITE" id="PS51686"/>
    </source>
</evidence>
<protein>
    <submittedName>
        <fullName evidence="8">16S rRNA methyltransferase</fullName>
    </submittedName>
</protein>
<dbReference type="PROSITE" id="PS51686">
    <property type="entry name" value="SAM_MT_RSMB_NOP"/>
    <property type="match status" value="1"/>
</dbReference>
<dbReference type="PANTHER" id="PTHR22807">
    <property type="entry name" value="NOP2 YEAST -RELATED NOL1/NOP2/FMU SUN DOMAIN-CONTAINING"/>
    <property type="match status" value="1"/>
</dbReference>
<feature type="binding site" evidence="6">
    <location>
        <begin position="241"/>
        <end position="247"/>
    </location>
    <ligand>
        <name>S-adenosyl-L-methionine</name>
        <dbReference type="ChEBI" id="CHEBI:59789"/>
    </ligand>
</feature>
<feature type="binding site" evidence="6">
    <location>
        <position position="288"/>
    </location>
    <ligand>
        <name>S-adenosyl-L-methionine</name>
        <dbReference type="ChEBI" id="CHEBI:59789"/>
    </ligand>
</feature>
<dbReference type="GO" id="GO:0008168">
    <property type="term" value="F:methyltransferase activity"/>
    <property type="evidence" value="ECO:0007669"/>
    <property type="project" value="UniProtKB-KW"/>
</dbReference>
<reference evidence="8 9" key="1">
    <citation type="submission" date="2022-10" db="EMBL/GenBank/DDBJ databases">
        <title>Defluviimonas sp. nov., isolated from ocean surface sediments.</title>
        <authorList>
            <person name="He W."/>
            <person name="Wang L."/>
            <person name="Zhang D.-F."/>
        </authorList>
    </citation>
    <scope>NUCLEOTIDE SEQUENCE [LARGE SCALE GENOMIC DNA]</scope>
    <source>
        <strain evidence="8 9">WL0024</strain>
    </source>
</reference>
<name>A0ABT2X3K8_9RHOB</name>
<sequence>MAEETARGGAARLVLGVTEDRQSLGDQIQSGALSHLAPPDRARAQRLALATLRNINRADAVLKPFLRKAPPPAIRATLRVAVTEIFAEGAAPHGVVSEAVDLARRSGRKTEAFAPMVNAVLRRAAETPAETWAKQPPAPLPGWLCGRLMSAYGKAATLAIEAAHARGGPLDLTPKDGDAAALAARLGGEALPTGSVRLTGPAQVSDLPGYVEGGWWVQDAAAALAARALAPRPGERVLDLCAAPGGKTLQLAAAGARVTALDLSAPRMTRLEENLARCRLAAETVVADALIWDGAAGFDAVLLDAPCSATGTIRRHPDLPHLRDASGLKEIAALQAALLDRALTLVRPGGRVVFATCSLLPEEGERQVSAAIERHSGLVADRDALALPGVEPGWIGAGGGLRLRPDHWSDRGGMDGFFIACLRRRD</sequence>
<dbReference type="InterPro" id="IPR001678">
    <property type="entry name" value="MeTrfase_RsmB-F_NOP2_dom"/>
</dbReference>
<dbReference type="PANTHER" id="PTHR22807:SF61">
    <property type="entry name" value="NOL1_NOP2_SUN FAMILY PROTEIN _ ANTITERMINATION NUSB DOMAIN-CONTAINING PROTEIN"/>
    <property type="match status" value="1"/>
</dbReference>
<gene>
    <name evidence="8" type="ORF">OEZ60_10940</name>
</gene>
<keyword evidence="2 6" id="KW-0489">Methyltransferase</keyword>
<feature type="active site" description="Nucleophile" evidence="6">
    <location>
        <position position="357"/>
    </location>
</feature>
<feature type="binding site" evidence="6">
    <location>
        <position position="304"/>
    </location>
    <ligand>
        <name>S-adenosyl-L-methionine</name>
        <dbReference type="ChEBI" id="CHEBI:59789"/>
    </ligand>
</feature>
<dbReference type="PRINTS" id="PR02008">
    <property type="entry name" value="RCMTFAMILY"/>
</dbReference>
<dbReference type="SUPFAM" id="SSF53335">
    <property type="entry name" value="S-adenosyl-L-methionine-dependent methyltransferases"/>
    <property type="match status" value="1"/>
</dbReference>
<dbReference type="InterPro" id="IPR029063">
    <property type="entry name" value="SAM-dependent_MTases_sf"/>
</dbReference>
<proteinExistence type="inferred from homology"/>
<dbReference type="Pfam" id="PF01029">
    <property type="entry name" value="NusB"/>
    <property type="match status" value="1"/>
</dbReference>
<evidence type="ECO:0000256" key="1">
    <source>
        <dbReference type="ARBA" id="ARBA00007494"/>
    </source>
</evidence>
<feature type="binding site" evidence="6">
    <location>
        <position position="262"/>
    </location>
    <ligand>
        <name>S-adenosyl-L-methionine</name>
        <dbReference type="ChEBI" id="CHEBI:59789"/>
    </ligand>
</feature>
<evidence type="ECO:0000256" key="6">
    <source>
        <dbReference type="PROSITE-ProRule" id="PRU01023"/>
    </source>
</evidence>
<dbReference type="InterPro" id="IPR049560">
    <property type="entry name" value="MeTrfase_RsmB-F_NOP2_cat"/>
</dbReference>
<dbReference type="Gene3D" id="1.10.940.10">
    <property type="entry name" value="NusB-like"/>
    <property type="match status" value="1"/>
</dbReference>
<dbReference type="GO" id="GO:0032259">
    <property type="term" value="P:methylation"/>
    <property type="evidence" value="ECO:0007669"/>
    <property type="project" value="UniProtKB-KW"/>
</dbReference>
<dbReference type="Pfam" id="PF01189">
    <property type="entry name" value="Methyltr_RsmB-F"/>
    <property type="match status" value="1"/>
</dbReference>